<accession>A0A4C1UAF6</accession>
<comment type="caution">
    <text evidence="1">The sequence shown here is derived from an EMBL/GenBank/DDBJ whole genome shotgun (WGS) entry which is preliminary data.</text>
</comment>
<name>A0A4C1UAF6_EUMVA</name>
<keyword evidence="2" id="KW-1185">Reference proteome</keyword>
<protein>
    <submittedName>
        <fullName evidence="1">Uncharacterized protein</fullName>
    </submittedName>
</protein>
<dbReference type="EMBL" id="BGZK01000150">
    <property type="protein sequence ID" value="GBP23395.1"/>
    <property type="molecule type" value="Genomic_DNA"/>
</dbReference>
<reference evidence="1 2" key="1">
    <citation type="journal article" date="2019" name="Commun. Biol.">
        <title>The bagworm genome reveals a unique fibroin gene that provides high tensile strength.</title>
        <authorList>
            <person name="Kono N."/>
            <person name="Nakamura H."/>
            <person name="Ohtoshi R."/>
            <person name="Tomita M."/>
            <person name="Numata K."/>
            <person name="Arakawa K."/>
        </authorList>
    </citation>
    <scope>NUCLEOTIDE SEQUENCE [LARGE SCALE GENOMIC DNA]</scope>
</reference>
<dbReference type="Proteomes" id="UP000299102">
    <property type="component" value="Unassembled WGS sequence"/>
</dbReference>
<gene>
    <name evidence="1" type="ORF">EVAR_22253_1</name>
</gene>
<evidence type="ECO:0000313" key="1">
    <source>
        <dbReference type="EMBL" id="GBP23395.1"/>
    </source>
</evidence>
<proteinExistence type="predicted"/>
<dbReference type="AlphaFoldDB" id="A0A4C1UAF6"/>
<evidence type="ECO:0000313" key="2">
    <source>
        <dbReference type="Proteomes" id="UP000299102"/>
    </source>
</evidence>
<sequence length="165" mass="18454">MGSCHSSSVDENLTAKKDLRDIYSTVGTVSGLTPRSTDVKGEGMHPMLMWAKPPTWLVTNARANQSRNRGESVNSFITQQNATNEKLSIRIAIDPRRMRTRRRGRLGQIMMQLYAICIGIGTMQRRTGKIKDQGMQSARVRTGRDKRLQLTVTEGVSSSTMWPVS</sequence>
<organism evidence="1 2">
    <name type="scientific">Eumeta variegata</name>
    <name type="common">Bagworm moth</name>
    <name type="synonym">Eumeta japonica</name>
    <dbReference type="NCBI Taxonomy" id="151549"/>
    <lineage>
        <taxon>Eukaryota</taxon>
        <taxon>Metazoa</taxon>
        <taxon>Ecdysozoa</taxon>
        <taxon>Arthropoda</taxon>
        <taxon>Hexapoda</taxon>
        <taxon>Insecta</taxon>
        <taxon>Pterygota</taxon>
        <taxon>Neoptera</taxon>
        <taxon>Endopterygota</taxon>
        <taxon>Lepidoptera</taxon>
        <taxon>Glossata</taxon>
        <taxon>Ditrysia</taxon>
        <taxon>Tineoidea</taxon>
        <taxon>Psychidae</taxon>
        <taxon>Oiketicinae</taxon>
        <taxon>Eumeta</taxon>
    </lineage>
</organism>